<dbReference type="EMBL" id="CP002991">
    <property type="protein sequence ID" value="AEM79843.1"/>
    <property type="molecule type" value="Genomic_DNA"/>
</dbReference>
<dbReference type="HOGENOM" id="CLU_177584_0_0_9"/>
<keyword evidence="2" id="KW-1185">Reference proteome</keyword>
<dbReference type="Proteomes" id="UP000008276">
    <property type="component" value="Chromosome"/>
</dbReference>
<dbReference type="Gene3D" id="3.40.30.10">
    <property type="entry name" value="Glutaredoxin"/>
    <property type="match status" value="1"/>
</dbReference>
<name>G2MU16_9THEO</name>
<dbReference type="eggNOG" id="COG1905">
    <property type="taxonomic scope" value="Bacteria"/>
</dbReference>
<dbReference type="SUPFAM" id="SSF52833">
    <property type="entry name" value="Thioredoxin-like"/>
    <property type="match status" value="1"/>
</dbReference>
<proteinExistence type="predicted"/>
<protein>
    <submittedName>
        <fullName evidence="1">NADH dehydrogenase subunit E</fullName>
    </submittedName>
</protein>
<accession>G2MU16</accession>
<dbReference type="CDD" id="cd02980">
    <property type="entry name" value="TRX_Fd_family"/>
    <property type="match status" value="1"/>
</dbReference>
<dbReference type="STRING" id="697303.Thewi_2516"/>
<evidence type="ECO:0000313" key="2">
    <source>
        <dbReference type="Proteomes" id="UP000008276"/>
    </source>
</evidence>
<gene>
    <name evidence="1" type="ORF">Thewi_2516</name>
</gene>
<dbReference type="RefSeq" id="WP_014063647.1">
    <property type="nucleotide sequence ID" value="NC_015958.1"/>
</dbReference>
<organism evidence="1 2">
    <name type="scientific">Thermoanaerobacter wiegelii Rt8.B1</name>
    <dbReference type="NCBI Taxonomy" id="697303"/>
    <lineage>
        <taxon>Bacteria</taxon>
        <taxon>Bacillati</taxon>
        <taxon>Bacillota</taxon>
        <taxon>Clostridia</taxon>
        <taxon>Thermoanaerobacterales</taxon>
        <taxon>Thermoanaerobacteraceae</taxon>
        <taxon>Thermoanaerobacter</taxon>
    </lineage>
</organism>
<dbReference type="AlphaFoldDB" id="G2MU16"/>
<reference evidence="1 2" key="1">
    <citation type="submission" date="2011-08" db="EMBL/GenBank/DDBJ databases">
        <title>Complete sequence of Thermoanaerobacter wiegelii Rt8.B1.</title>
        <authorList>
            <consortium name="US DOE Joint Genome Institute"/>
            <person name="Lucas S."/>
            <person name="Han J."/>
            <person name="Lapidus A."/>
            <person name="Cheng J.-F."/>
            <person name="Goodwin L."/>
            <person name="Pitluck S."/>
            <person name="Peters L."/>
            <person name="Mikhailova N."/>
            <person name="Zeytun A."/>
            <person name="Daligault H."/>
            <person name="Detter J.C."/>
            <person name="Han C."/>
            <person name="Tapia R."/>
            <person name="Land M."/>
            <person name="Hauser L."/>
            <person name="Kyrpides N."/>
            <person name="Ivanova N."/>
            <person name="Pagani I."/>
            <person name="Hemme C."/>
            <person name="Woyke T."/>
        </authorList>
    </citation>
    <scope>NUCLEOTIDE SEQUENCE [LARGE SCALE GENOMIC DNA]</scope>
    <source>
        <strain evidence="1 2">Rt8.B1</strain>
    </source>
</reference>
<dbReference type="InterPro" id="IPR036249">
    <property type="entry name" value="Thioredoxin-like_sf"/>
</dbReference>
<dbReference type="KEGG" id="twi:Thewi_2516"/>
<evidence type="ECO:0000313" key="1">
    <source>
        <dbReference type="EMBL" id="AEM79843.1"/>
    </source>
</evidence>
<dbReference type="Pfam" id="PF01257">
    <property type="entry name" value="2Fe-2S_thioredx"/>
    <property type="match status" value="1"/>
</dbReference>
<sequence length="84" mass="9217">MVEITVCVGSSCHLKGAYEVIKEFERLIPFYGLENSVELKAGFCLGRCTEGVTVKVGDRYFTSVAPKDVAGLLEAVKNGNWKED</sequence>